<comment type="caution">
    <text evidence="2">The sequence shown here is derived from an EMBL/GenBank/DDBJ whole genome shotgun (WGS) entry which is preliminary data.</text>
</comment>
<reference evidence="2 3" key="1">
    <citation type="submission" date="2023-03" db="EMBL/GenBank/DDBJ databases">
        <title>Genome insight into feeding habits of ladybird beetles.</title>
        <authorList>
            <person name="Li H.-S."/>
            <person name="Huang Y.-H."/>
            <person name="Pang H."/>
        </authorList>
    </citation>
    <scope>NUCLEOTIDE SEQUENCE [LARGE SCALE GENOMIC DNA]</scope>
    <source>
        <strain evidence="2">SYSU_2023b</strain>
        <tissue evidence="2">Whole body</tissue>
    </source>
</reference>
<accession>A0AAW1UGD0</accession>
<name>A0AAW1UGD0_9CUCU</name>
<gene>
    <name evidence="2" type="ORF">WA026_008350</name>
</gene>
<dbReference type="AlphaFoldDB" id="A0AAW1UGD0"/>
<dbReference type="Proteomes" id="UP001431783">
    <property type="component" value="Unassembled WGS sequence"/>
</dbReference>
<feature type="region of interest" description="Disordered" evidence="1">
    <location>
        <begin position="41"/>
        <end position="75"/>
    </location>
</feature>
<feature type="non-terminal residue" evidence="2">
    <location>
        <position position="1"/>
    </location>
</feature>
<organism evidence="2 3">
    <name type="scientific">Henosepilachna vigintioctopunctata</name>
    <dbReference type="NCBI Taxonomy" id="420089"/>
    <lineage>
        <taxon>Eukaryota</taxon>
        <taxon>Metazoa</taxon>
        <taxon>Ecdysozoa</taxon>
        <taxon>Arthropoda</taxon>
        <taxon>Hexapoda</taxon>
        <taxon>Insecta</taxon>
        <taxon>Pterygota</taxon>
        <taxon>Neoptera</taxon>
        <taxon>Endopterygota</taxon>
        <taxon>Coleoptera</taxon>
        <taxon>Polyphaga</taxon>
        <taxon>Cucujiformia</taxon>
        <taxon>Coccinelloidea</taxon>
        <taxon>Coccinellidae</taxon>
        <taxon>Epilachninae</taxon>
        <taxon>Epilachnini</taxon>
        <taxon>Henosepilachna</taxon>
    </lineage>
</organism>
<proteinExistence type="predicted"/>
<sequence>VSSNTDRACNYPNKPKRNICGTVKFTQAELDLPSAMSCVDRGCPNDHENSSPSHHQKHNNYVLHKEEHNPKYRRI</sequence>
<protein>
    <submittedName>
        <fullName evidence="2">Uncharacterized protein</fullName>
    </submittedName>
</protein>
<evidence type="ECO:0000256" key="1">
    <source>
        <dbReference type="SAM" id="MobiDB-lite"/>
    </source>
</evidence>
<evidence type="ECO:0000313" key="2">
    <source>
        <dbReference type="EMBL" id="KAK9879846.1"/>
    </source>
</evidence>
<dbReference type="EMBL" id="JARQZJ010000063">
    <property type="protein sequence ID" value="KAK9879846.1"/>
    <property type="molecule type" value="Genomic_DNA"/>
</dbReference>
<evidence type="ECO:0000313" key="3">
    <source>
        <dbReference type="Proteomes" id="UP001431783"/>
    </source>
</evidence>
<keyword evidence="3" id="KW-1185">Reference proteome</keyword>
<feature type="compositionally biased region" description="Basic and acidic residues" evidence="1">
    <location>
        <begin position="63"/>
        <end position="75"/>
    </location>
</feature>